<protein>
    <submittedName>
        <fullName evidence="3">Putative dehydrogenase with different specificities related to short-chain alcohol dehydrogenase</fullName>
    </submittedName>
</protein>
<evidence type="ECO:0000256" key="2">
    <source>
        <dbReference type="SAM" id="MobiDB-lite"/>
    </source>
</evidence>
<dbReference type="PRINTS" id="PR00081">
    <property type="entry name" value="GDHRDH"/>
</dbReference>
<evidence type="ECO:0000313" key="3">
    <source>
        <dbReference type="EMBL" id="JAC30163.1"/>
    </source>
</evidence>
<accession>A0A023GB68</accession>
<evidence type="ECO:0000256" key="1">
    <source>
        <dbReference type="ARBA" id="ARBA00023002"/>
    </source>
</evidence>
<name>A0A023GB68_AMBTT</name>
<organism evidence="3">
    <name type="scientific">Amblyomma triste</name>
    <name type="common">Neotropical tick</name>
    <dbReference type="NCBI Taxonomy" id="251400"/>
    <lineage>
        <taxon>Eukaryota</taxon>
        <taxon>Metazoa</taxon>
        <taxon>Ecdysozoa</taxon>
        <taxon>Arthropoda</taxon>
        <taxon>Chelicerata</taxon>
        <taxon>Arachnida</taxon>
        <taxon>Acari</taxon>
        <taxon>Parasitiformes</taxon>
        <taxon>Ixodida</taxon>
        <taxon>Ixodoidea</taxon>
        <taxon>Ixodidae</taxon>
        <taxon>Amblyomminae</taxon>
        <taxon>Amblyomma</taxon>
    </lineage>
</organism>
<proteinExistence type="evidence at transcript level"/>
<keyword evidence="1" id="KW-0560">Oxidoreductase</keyword>
<dbReference type="GO" id="GO:0016491">
    <property type="term" value="F:oxidoreductase activity"/>
    <property type="evidence" value="ECO:0007669"/>
    <property type="project" value="UniProtKB-KW"/>
</dbReference>
<dbReference type="CDD" id="cd05327">
    <property type="entry name" value="retinol-DH_like_SDR_c_like"/>
    <property type="match status" value="1"/>
</dbReference>
<feature type="region of interest" description="Disordered" evidence="2">
    <location>
        <begin position="1"/>
        <end position="23"/>
    </location>
</feature>
<dbReference type="PANTHER" id="PTHR43157:SF31">
    <property type="entry name" value="PHOSPHATIDYLINOSITOL-GLYCAN BIOSYNTHESIS CLASS F PROTEIN"/>
    <property type="match status" value="1"/>
</dbReference>
<dbReference type="Pfam" id="PF00106">
    <property type="entry name" value="adh_short"/>
    <property type="match status" value="2"/>
</dbReference>
<dbReference type="SUPFAM" id="SSF51735">
    <property type="entry name" value="NAD(P)-binding Rossmann-fold domains"/>
    <property type="match status" value="1"/>
</dbReference>
<dbReference type="EMBL" id="GBBM01005255">
    <property type="protein sequence ID" value="JAC30163.1"/>
    <property type="molecule type" value="mRNA"/>
</dbReference>
<dbReference type="AlphaFoldDB" id="A0A023GB68"/>
<dbReference type="InterPro" id="IPR036291">
    <property type="entry name" value="NAD(P)-bd_dom_sf"/>
</dbReference>
<dbReference type="PANTHER" id="PTHR43157">
    <property type="entry name" value="PHOSPHATIDYLINOSITOL-GLYCAN BIOSYNTHESIS CLASS F PROTEIN-RELATED"/>
    <property type="match status" value="1"/>
</dbReference>
<dbReference type="Gene3D" id="3.40.50.720">
    <property type="entry name" value="NAD(P)-binding Rossmann-like Domain"/>
    <property type="match status" value="1"/>
</dbReference>
<reference evidence="3" key="1">
    <citation type="submission" date="2014-03" db="EMBL/GenBank/DDBJ databases">
        <title>The sialotranscriptome of Amblyomma triste, Amblyomma parvum and Amblyomma cajennense ticks, uncovered by 454-based RNA-seq.</title>
        <authorList>
            <person name="Garcia G.R."/>
            <person name="Gardinassi L.G."/>
            <person name="Ribeiro J.M."/>
            <person name="Anatriello E."/>
            <person name="Ferreira B.R."/>
            <person name="Moreira H.N."/>
            <person name="Mafra C."/>
            <person name="Olegario M.M."/>
            <person name="Szabo P.J."/>
            <person name="Miranda-Santos I.K."/>
            <person name="Maruyama S.R."/>
        </authorList>
    </citation>
    <scope>NUCLEOTIDE SEQUENCE</scope>
    <source>
        <strain evidence="3">Mato Grasso do Sul</strain>
        <tissue evidence="3">Salivary glands</tissue>
    </source>
</reference>
<dbReference type="InterPro" id="IPR002347">
    <property type="entry name" value="SDR_fam"/>
</dbReference>
<sequence length="365" mass="39380">MSAEVPATQAASGGGGRREKVHGGPPTGGLLVWLKTLVAELALFAKLVKIAFEHVWDRHAMCQSQATMEGKTVIVTGATSGVGKGTAKELARRKARVIIGCRNLKKAKDVAQEIFDETKQPVVVKHLDMNSLKSVRQFCEDVIKTEDRLDVLINNAGAIGSSKEVNLTEDGFEETFQVNYLAPFLLTVLLLDFLKRSSPSRVINVSSDYHRLGEVGGIEDKARGINHVSNPTAIYGNAKLALCMATVALADRLRGTGVTVNSLNPGAVKTHIVDEGPGLRKLLFNLILAFKGKTPLQGAQTSVRLAVDPDLKETTGVYFDNCAPAEPLYRSPFLADHDLADQVFHSSLKLLDCHFADVKASAVTL</sequence>